<dbReference type="AlphaFoldDB" id="A0A9D3UAG6"/>
<gene>
    <name evidence="1" type="ORF">J1N35_045078</name>
</gene>
<name>A0A9D3UAG6_9ROSI</name>
<sequence>MANHVTACTNGRQSKCDLLGGQSSVELPRLLSLCGPSSNHANYHVNSHVWTVHMQQAWQTDQVRTKLRSVWEEKRGENLCSTNQ</sequence>
<comment type="caution">
    <text evidence="1">The sequence shown here is derived from an EMBL/GenBank/DDBJ whole genome shotgun (WGS) entry which is preliminary data.</text>
</comment>
<reference evidence="1 2" key="1">
    <citation type="journal article" date="2021" name="Plant Biotechnol. J.">
        <title>Multi-omics assisted identification of the key and species-specific regulatory components of drought-tolerant mechanisms in Gossypium stocksii.</title>
        <authorList>
            <person name="Yu D."/>
            <person name="Ke L."/>
            <person name="Zhang D."/>
            <person name="Wu Y."/>
            <person name="Sun Y."/>
            <person name="Mei J."/>
            <person name="Sun J."/>
            <person name="Sun Y."/>
        </authorList>
    </citation>
    <scope>NUCLEOTIDE SEQUENCE [LARGE SCALE GENOMIC DNA]</scope>
    <source>
        <strain evidence="2">cv. E1</strain>
        <tissue evidence="1">Leaf</tissue>
    </source>
</reference>
<evidence type="ECO:0000313" key="1">
    <source>
        <dbReference type="EMBL" id="KAH1032904.1"/>
    </source>
</evidence>
<protein>
    <submittedName>
        <fullName evidence="1">Uncharacterized protein</fullName>
    </submittedName>
</protein>
<accession>A0A9D3UAG6</accession>
<keyword evidence="2" id="KW-1185">Reference proteome</keyword>
<proteinExistence type="predicted"/>
<evidence type="ECO:0000313" key="2">
    <source>
        <dbReference type="Proteomes" id="UP000828251"/>
    </source>
</evidence>
<dbReference type="EMBL" id="JAIQCV010000013">
    <property type="protein sequence ID" value="KAH1032904.1"/>
    <property type="molecule type" value="Genomic_DNA"/>
</dbReference>
<dbReference type="Proteomes" id="UP000828251">
    <property type="component" value="Unassembled WGS sequence"/>
</dbReference>
<organism evidence="1 2">
    <name type="scientific">Gossypium stocksii</name>
    <dbReference type="NCBI Taxonomy" id="47602"/>
    <lineage>
        <taxon>Eukaryota</taxon>
        <taxon>Viridiplantae</taxon>
        <taxon>Streptophyta</taxon>
        <taxon>Embryophyta</taxon>
        <taxon>Tracheophyta</taxon>
        <taxon>Spermatophyta</taxon>
        <taxon>Magnoliopsida</taxon>
        <taxon>eudicotyledons</taxon>
        <taxon>Gunneridae</taxon>
        <taxon>Pentapetalae</taxon>
        <taxon>rosids</taxon>
        <taxon>malvids</taxon>
        <taxon>Malvales</taxon>
        <taxon>Malvaceae</taxon>
        <taxon>Malvoideae</taxon>
        <taxon>Gossypium</taxon>
    </lineage>
</organism>